<dbReference type="PROSITE" id="PS50255">
    <property type="entry name" value="CYTOCHROME_B5_2"/>
    <property type="match status" value="1"/>
</dbReference>
<accession>A0AAV2YGS4</accession>
<comment type="caution">
    <text evidence="7">The sequence shown here is derived from an EMBL/GenBank/DDBJ whole genome shotgun (WGS) entry which is preliminary data.</text>
</comment>
<dbReference type="Proteomes" id="UP001146120">
    <property type="component" value="Unassembled WGS sequence"/>
</dbReference>
<evidence type="ECO:0000256" key="5">
    <source>
        <dbReference type="SAM" id="MobiDB-lite"/>
    </source>
</evidence>
<feature type="domain" description="Cytochrome b5 heme-binding" evidence="6">
    <location>
        <begin position="287"/>
        <end position="362"/>
    </location>
</feature>
<name>A0AAV2YGS4_9STRA</name>
<organism evidence="7 8">
    <name type="scientific">Lagenidium giganteum</name>
    <dbReference type="NCBI Taxonomy" id="4803"/>
    <lineage>
        <taxon>Eukaryota</taxon>
        <taxon>Sar</taxon>
        <taxon>Stramenopiles</taxon>
        <taxon>Oomycota</taxon>
        <taxon>Peronosporomycetes</taxon>
        <taxon>Pythiales</taxon>
        <taxon>Pythiaceae</taxon>
    </lineage>
</organism>
<dbReference type="GO" id="GO:0020037">
    <property type="term" value="F:heme binding"/>
    <property type="evidence" value="ECO:0007669"/>
    <property type="project" value="TreeGrafter"/>
</dbReference>
<comment type="similarity">
    <text evidence="4">Belongs to the cytochrome b5 family.</text>
</comment>
<evidence type="ECO:0000256" key="1">
    <source>
        <dbReference type="ARBA" id="ARBA00022617"/>
    </source>
</evidence>
<dbReference type="InterPro" id="IPR050668">
    <property type="entry name" value="Cytochrome_b5"/>
</dbReference>
<dbReference type="EMBL" id="DAKRPA010000435">
    <property type="protein sequence ID" value="DAZ92544.1"/>
    <property type="molecule type" value="Genomic_DNA"/>
</dbReference>
<dbReference type="PANTHER" id="PTHR19359">
    <property type="entry name" value="CYTOCHROME B5"/>
    <property type="match status" value="1"/>
</dbReference>
<dbReference type="PRINTS" id="PR00363">
    <property type="entry name" value="CYTOCHROMEB5"/>
</dbReference>
<reference evidence="7" key="2">
    <citation type="journal article" date="2023" name="Microbiol Resour">
        <title>Decontamination and Annotation of the Draft Genome Sequence of the Oomycete Lagenidium giganteum ARSEF 373.</title>
        <authorList>
            <person name="Morgan W.R."/>
            <person name="Tartar A."/>
        </authorList>
    </citation>
    <scope>NUCLEOTIDE SEQUENCE</scope>
    <source>
        <strain evidence="7">ARSEF 373</strain>
    </source>
</reference>
<dbReference type="SMART" id="SM01117">
    <property type="entry name" value="Cyt-b5"/>
    <property type="match status" value="1"/>
</dbReference>
<keyword evidence="8" id="KW-1185">Reference proteome</keyword>
<feature type="region of interest" description="Disordered" evidence="5">
    <location>
        <begin position="1"/>
        <end position="35"/>
    </location>
</feature>
<gene>
    <name evidence="7" type="ORF">N0F65_012774</name>
</gene>
<keyword evidence="1" id="KW-0349">Heme</keyword>
<evidence type="ECO:0000259" key="6">
    <source>
        <dbReference type="PROSITE" id="PS50255"/>
    </source>
</evidence>
<evidence type="ECO:0000256" key="2">
    <source>
        <dbReference type="ARBA" id="ARBA00022723"/>
    </source>
</evidence>
<evidence type="ECO:0000256" key="4">
    <source>
        <dbReference type="ARBA" id="ARBA00038168"/>
    </source>
</evidence>
<dbReference type="SUPFAM" id="SSF55856">
    <property type="entry name" value="Cytochrome b5-like heme/steroid binding domain"/>
    <property type="match status" value="1"/>
</dbReference>
<evidence type="ECO:0000313" key="7">
    <source>
        <dbReference type="EMBL" id="DAZ92544.1"/>
    </source>
</evidence>
<keyword evidence="3" id="KW-0408">Iron</keyword>
<evidence type="ECO:0000313" key="8">
    <source>
        <dbReference type="Proteomes" id="UP001146120"/>
    </source>
</evidence>
<feature type="region of interest" description="Disordered" evidence="5">
    <location>
        <begin position="205"/>
        <end position="279"/>
    </location>
</feature>
<proteinExistence type="inferred from homology"/>
<dbReference type="PANTHER" id="PTHR19359:SF146">
    <property type="entry name" value="B5, PUTATIVE-RELATED"/>
    <property type="match status" value="1"/>
</dbReference>
<dbReference type="InterPro" id="IPR036400">
    <property type="entry name" value="Cyt_B5-like_heme/steroid_sf"/>
</dbReference>
<keyword evidence="2" id="KW-0479">Metal-binding</keyword>
<feature type="compositionally biased region" description="Polar residues" evidence="5">
    <location>
        <begin position="246"/>
        <end position="268"/>
    </location>
</feature>
<dbReference type="GO" id="GO:0046872">
    <property type="term" value="F:metal ion binding"/>
    <property type="evidence" value="ECO:0007669"/>
    <property type="project" value="UniProtKB-KW"/>
</dbReference>
<sequence length="384" mass="40601">MTMQMPLAAADGLGNGSENGGAATSSSNGNGEDATVELPTANKMAKLLQSVTSTASATAPASAARGADTSVSTAFMCLRAMGACYPTCMTDTHVDYQFADDVLVNQKERRRRSSVVEDAAEDKKDDNIVETAPEVDTLTEQLDVTLDLEEIGQNYAMEQAPSSIEVDYEDNGCATNALHLLDGSAKGDCSAAACKPLEIAAVASPNPAEDNNEAPVSASRQRRRSRTGSLTGNQQQPLSSRRGKTTIIQSTSVSVEDNRSVVQPASEDSSYKKAQTEEAEPGRCSTTRKLCLCEVQLHKSAESCWLVANKSVYDVTGLLSFHPAGLKSILRKAGGPDCTQDMKFHSKGARKLLEQCFIGKLQPCGDEGAGAADDRGLNASCTIM</sequence>
<feature type="compositionally biased region" description="Polar residues" evidence="5">
    <location>
        <begin position="227"/>
        <end position="239"/>
    </location>
</feature>
<reference evidence="7" key="1">
    <citation type="submission" date="2022-11" db="EMBL/GenBank/DDBJ databases">
        <authorList>
            <person name="Morgan W.R."/>
            <person name="Tartar A."/>
        </authorList>
    </citation>
    <scope>NUCLEOTIDE SEQUENCE</scope>
    <source>
        <strain evidence="7">ARSEF 373</strain>
    </source>
</reference>
<dbReference type="Pfam" id="PF00173">
    <property type="entry name" value="Cyt-b5"/>
    <property type="match status" value="1"/>
</dbReference>
<feature type="compositionally biased region" description="Low complexity" evidence="5">
    <location>
        <begin position="20"/>
        <end position="32"/>
    </location>
</feature>
<dbReference type="GO" id="GO:0016020">
    <property type="term" value="C:membrane"/>
    <property type="evidence" value="ECO:0007669"/>
    <property type="project" value="TreeGrafter"/>
</dbReference>
<protein>
    <recommendedName>
        <fullName evidence="6">Cytochrome b5 heme-binding domain-containing protein</fullName>
    </recommendedName>
</protein>
<dbReference type="InterPro" id="IPR001199">
    <property type="entry name" value="Cyt_B5-like_heme/steroid-bd"/>
</dbReference>
<dbReference type="Gene3D" id="3.10.120.10">
    <property type="entry name" value="Cytochrome b5-like heme/steroid binding domain"/>
    <property type="match status" value="1"/>
</dbReference>
<dbReference type="AlphaFoldDB" id="A0AAV2YGS4"/>
<evidence type="ECO:0000256" key="3">
    <source>
        <dbReference type="ARBA" id="ARBA00023004"/>
    </source>
</evidence>